<reference evidence="2" key="1">
    <citation type="submission" date="2016-10" db="EMBL/GenBank/DDBJ databases">
        <authorList>
            <person name="Varghese N."/>
            <person name="Submissions S."/>
        </authorList>
    </citation>
    <scope>NUCLEOTIDE SEQUENCE [LARGE SCALE GENOMIC DNA]</scope>
    <source>
        <strain evidence="2">DSM 17101</strain>
    </source>
</reference>
<keyword evidence="2" id="KW-1185">Reference proteome</keyword>
<organism evidence="1 2">
    <name type="scientific">Paracidovorax cattleyae</name>
    <dbReference type="NCBI Taxonomy" id="80868"/>
    <lineage>
        <taxon>Bacteria</taxon>
        <taxon>Pseudomonadati</taxon>
        <taxon>Pseudomonadota</taxon>
        <taxon>Betaproteobacteria</taxon>
        <taxon>Burkholderiales</taxon>
        <taxon>Comamonadaceae</taxon>
        <taxon>Paracidovorax</taxon>
    </lineage>
</organism>
<dbReference type="Proteomes" id="UP000199317">
    <property type="component" value="Unassembled WGS sequence"/>
</dbReference>
<dbReference type="EMBL" id="FNJL01000049">
    <property type="protein sequence ID" value="SDP93174.1"/>
    <property type="molecule type" value="Genomic_DNA"/>
</dbReference>
<dbReference type="RefSeq" id="WP_167361340.1">
    <property type="nucleotide sequence ID" value="NZ_CP028290.1"/>
</dbReference>
<dbReference type="InterPro" id="IPR013780">
    <property type="entry name" value="Glyco_hydro_b"/>
</dbReference>
<gene>
    <name evidence="1" type="ORF">SAMN04489708_1499</name>
</gene>
<dbReference type="AlphaFoldDB" id="A0A1H0WR46"/>
<sequence length="49" mass="4926">MPGGSAATAFTEYSTSATVNVGDGGKYRVTGGQATFWADPQSVATPVSE</sequence>
<protein>
    <submittedName>
        <fullName evidence="1">Uncharacterized protein</fullName>
    </submittedName>
</protein>
<evidence type="ECO:0000313" key="1">
    <source>
        <dbReference type="EMBL" id="SDP93174.1"/>
    </source>
</evidence>
<accession>A0A1H0WR46</accession>
<proteinExistence type="predicted"/>
<name>A0A1H0WR46_9BURK</name>
<evidence type="ECO:0000313" key="2">
    <source>
        <dbReference type="Proteomes" id="UP000199317"/>
    </source>
</evidence>
<dbReference type="Gene3D" id="2.60.40.1180">
    <property type="entry name" value="Golgi alpha-mannosidase II"/>
    <property type="match status" value="1"/>
</dbReference>